<feature type="region of interest" description="Disordered" evidence="1">
    <location>
        <begin position="1"/>
        <end position="31"/>
    </location>
</feature>
<dbReference type="InterPro" id="IPR038347">
    <property type="entry name" value="TyeA_sf"/>
</dbReference>
<comment type="caution">
    <text evidence="4">The sequence shown here is derived from an EMBL/GenBank/DDBJ whole genome shotgun (WGS) entry which is preliminary data.</text>
</comment>
<name>A0A644XVL8_9ZZZZ</name>
<proteinExistence type="predicted"/>
<dbReference type="InterPro" id="IPR013401">
    <property type="entry name" value="T3SS_LcrE"/>
</dbReference>
<feature type="domain" description="Type III secretion system effector delivery regulator TyeA" evidence="3">
    <location>
        <begin position="289"/>
        <end position="367"/>
    </location>
</feature>
<dbReference type="Gene3D" id="1.20.1280.80">
    <property type="match status" value="1"/>
</dbReference>
<organism evidence="4">
    <name type="scientific">bioreactor metagenome</name>
    <dbReference type="NCBI Taxonomy" id="1076179"/>
    <lineage>
        <taxon>unclassified sequences</taxon>
        <taxon>metagenomes</taxon>
        <taxon>ecological metagenomes</taxon>
    </lineage>
</organism>
<dbReference type="SUPFAM" id="SSF140591">
    <property type="entry name" value="Type III secretion system domain"/>
    <property type="match status" value="2"/>
</dbReference>
<dbReference type="InterPro" id="IPR015144">
    <property type="entry name" value="T3SS_TyeA"/>
</dbReference>
<sequence length="368" mass="40631">MSRIDGFSNQSMQHPADRGLGERGASLTKGSLSGQEIHVADEMEMLSESAEEISLFISSKAESKNSADRMKQVMRSLERMGHEEVKEYNAVAELFENAEEEAMFAHLILKQHADPGRAARQRFGRATDQFVALQYALNKGEEEGADGEVLSAIREALDDLDMEHGPRIRADLNTLGAASEGQSSKEELQVFQDSYQDIVLGEPTLAGTLKLALERYGKTDFQGGLERLIKAIGQDLAALQCSCDPARLQNLVQDLYHLRVVSTVLDAAKALLDRLVSRHAMAGGDPVVLMKELVGVSAEKWVAGSRFTTMVEKFGARDPEPQIHMLTGIKQLLRDMPERIFVDSDQRQSVFNAAQEALDNAIDREEEA</sequence>
<feature type="domain" description="Hypersensitivity response secretion-like HrpJ" evidence="2">
    <location>
        <begin position="46"/>
        <end position="216"/>
    </location>
</feature>
<dbReference type="InterPro" id="IPR010812">
    <property type="entry name" value="HrpJ-like"/>
</dbReference>
<dbReference type="NCBIfam" id="TIGR02568">
    <property type="entry name" value="LcrE"/>
    <property type="match status" value="1"/>
</dbReference>
<accession>A0A644XVL8</accession>
<evidence type="ECO:0000259" key="2">
    <source>
        <dbReference type="Pfam" id="PF07201"/>
    </source>
</evidence>
<evidence type="ECO:0000313" key="4">
    <source>
        <dbReference type="EMBL" id="MPM18174.1"/>
    </source>
</evidence>
<dbReference type="Pfam" id="PF09059">
    <property type="entry name" value="TyeA"/>
    <property type="match status" value="1"/>
</dbReference>
<dbReference type="Pfam" id="PF07201">
    <property type="entry name" value="HrpJ"/>
    <property type="match status" value="1"/>
</dbReference>
<dbReference type="Gene3D" id="1.10.150.630">
    <property type="match status" value="1"/>
</dbReference>
<dbReference type="InterPro" id="IPR013351">
    <property type="entry name" value="T3SS_TyeA-rel"/>
</dbReference>
<evidence type="ECO:0000256" key="1">
    <source>
        <dbReference type="SAM" id="MobiDB-lite"/>
    </source>
</evidence>
<evidence type="ECO:0000259" key="3">
    <source>
        <dbReference type="Pfam" id="PF09059"/>
    </source>
</evidence>
<dbReference type="GO" id="GO:0050709">
    <property type="term" value="P:negative regulation of protein secretion"/>
    <property type="evidence" value="ECO:0007669"/>
    <property type="project" value="InterPro"/>
</dbReference>
<dbReference type="NCBIfam" id="TIGR02511">
    <property type="entry name" value="type_III_tyeA"/>
    <property type="match status" value="1"/>
</dbReference>
<gene>
    <name evidence="4" type="ORF">SDC9_64580</name>
</gene>
<dbReference type="GO" id="GO:0019867">
    <property type="term" value="C:outer membrane"/>
    <property type="evidence" value="ECO:0007669"/>
    <property type="project" value="InterPro"/>
</dbReference>
<dbReference type="EMBL" id="VSSQ01002933">
    <property type="protein sequence ID" value="MPM18174.1"/>
    <property type="molecule type" value="Genomic_DNA"/>
</dbReference>
<dbReference type="GO" id="GO:0030254">
    <property type="term" value="P:protein secretion by the type III secretion system"/>
    <property type="evidence" value="ECO:0007669"/>
    <property type="project" value="InterPro"/>
</dbReference>
<dbReference type="AlphaFoldDB" id="A0A644XVL8"/>
<protein>
    <submittedName>
        <fullName evidence="4">Uncharacterized protein</fullName>
    </submittedName>
</protein>
<dbReference type="GO" id="GO:0009986">
    <property type="term" value="C:cell surface"/>
    <property type="evidence" value="ECO:0007669"/>
    <property type="project" value="InterPro"/>
</dbReference>
<reference evidence="4" key="1">
    <citation type="submission" date="2019-08" db="EMBL/GenBank/DDBJ databases">
        <authorList>
            <person name="Kucharzyk K."/>
            <person name="Murdoch R.W."/>
            <person name="Higgins S."/>
            <person name="Loffler F."/>
        </authorList>
    </citation>
    <scope>NUCLEOTIDE SEQUENCE</scope>
</reference>